<protein>
    <submittedName>
        <fullName evidence="2">Uncharacterized protein</fullName>
    </submittedName>
</protein>
<feature type="non-terminal residue" evidence="2">
    <location>
        <position position="64"/>
    </location>
</feature>
<name>A0A8S3D2J6_9BILA</name>
<evidence type="ECO:0000256" key="1">
    <source>
        <dbReference type="SAM" id="MobiDB-lite"/>
    </source>
</evidence>
<comment type="caution">
    <text evidence="2">The sequence shown here is derived from an EMBL/GenBank/DDBJ whole genome shotgun (WGS) entry which is preliminary data.</text>
</comment>
<dbReference type="EMBL" id="CAJOBI010185701">
    <property type="protein sequence ID" value="CAF4942950.1"/>
    <property type="molecule type" value="Genomic_DNA"/>
</dbReference>
<evidence type="ECO:0000313" key="3">
    <source>
        <dbReference type="Proteomes" id="UP000676336"/>
    </source>
</evidence>
<proteinExistence type="predicted"/>
<feature type="compositionally biased region" description="Low complexity" evidence="1">
    <location>
        <begin position="18"/>
        <end position="39"/>
    </location>
</feature>
<organism evidence="2 3">
    <name type="scientific">Rotaria magnacalcarata</name>
    <dbReference type="NCBI Taxonomy" id="392030"/>
    <lineage>
        <taxon>Eukaryota</taxon>
        <taxon>Metazoa</taxon>
        <taxon>Spiralia</taxon>
        <taxon>Gnathifera</taxon>
        <taxon>Rotifera</taxon>
        <taxon>Eurotatoria</taxon>
        <taxon>Bdelloidea</taxon>
        <taxon>Philodinida</taxon>
        <taxon>Philodinidae</taxon>
        <taxon>Rotaria</taxon>
    </lineage>
</organism>
<evidence type="ECO:0000313" key="2">
    <source>
        <dbReference type="EMBL" id="CAF4942950.1"/>
    </source>
</evidence>
<reference evidence="2" key="1">
    <citation type="submission" date="2021-02" db="EMBL/GenBank/DDBJ databases">
        <authorList>
            <person name="Nowell W R."/>
        </authorList>
    </citation>
    <scope>NUCLEOTIDE SEQUENCE</scope>
</reference>
<dbReference type="Proteomes" id="UP000676336">
    <property type="component" value="Unassembled WGS sequence"/>
</dbReference>
<feature type="region of interest" description="Disordered" evidence="1">
    <location>
        <begin position="18"/>
        <end position="64"/>
    </location>
</feature>
<dbReference type="AlphaFoldDB" id="A0A8S3D2J6"/>
<gene>
    <name evidence="2" type="ORF">SMN809_LOCUS53741</name>
</gene>
<sequence>MNRSISNTNLHDAINLSSNSLANPLSSTSFPLNNNNNNNQQANPYHDASQVLNADNDIYRMSSS</sequence>
<accession>A0A8S3D2J6</accession>